<reference evidence="2 3" key="1">
    <citation type="submission" date="2021-06" db="EMBL/GenBank/DDBJ databases">
        <title>Actinomycetes sequencing.</title>
        <authorList>
            <person name="Shan Q."/>
        </authorList>
    </citation>
    <scope>NUCLEOTIDE SEQUENCE [LARGE SCALE GENOMIC DNA]</scope>
    <source>
        <strain evidence="2 3">NEAU-G5</strain>
    </source>
</reference>
<dbReference type="EMBL" id="JAHKNI010000003">
    <property type="protein sequence ID" value="MBU3062395.1"/>
    <property type="molecule type" value="Genomic_DNA"/>
</dbReference>
<feature type="domain" description="Sigma 54 modulation/S30EA ribosomal protein C-terminal" evidence="1">
    <location>
        <begin position="157"/>
        <end position="201"/>
    </location>
</feature>
<gene>
    <name evidence="2" type="ORF">KO481_12780</name>
</gene>
<sequence length="206" mass="23099">MRVTDHHDTAAADPFVAQVDIATSRAIRVQVTGASVPGVVDALQARTRTRLQALARSGPIAWERCGPQAPTLLFVRPAHQRTIMRTKAFRLHDHMAADAAVYITLMDYPFEMFHEPGAEAESLLYRTAHGDYRLTRLDPPPRAVIPGNLRITVDNAPAPELNRRQALHRLSLSGSPFLFYRDPALDRGCVLYHRYDGHYGLIVSRR</sequence>
<dbReference type="Proteomes" id="UP000733379">
    <property type="component" value="Unassembled WGS sequence"/>
</dbReference>
<dbReference type="Pfam" id="PF16321">
    <property type="entry name" value="Ribosom_S30AE_C"/>
    <property type="match status" value="2"/>
</dbReference>
<dbReference type="InterPro" id="IPR038416">
    <property type="entry name" value="Ribosom_S30AE_C_sf"/>
</dbReference>
<comment type="caution">
    <text evidence="2">The sequence shown here is derived from an EMBL/GenBank/DDBJ whole genome shotgun (WGS) entry which is preliminary data.</text>
</comment>
<accession>A0ABS6AZG4</accession>
<dbReference type="Gene3D" id="3.30.505.50">
    <property type="entry name" value="Sigma 54 modulation/S30EA ribosomal protein, C-terminal domain"/>
    <property type="match status" value="1"/>
</dbReference>
<dbReference type="InterPro" id="IPR032528">
    <property type="entry name" value="Ribosom_S30AE_C"/>
</dbReference>
<evidence type="ECO:0000259" key="1">
    <source>
        <dbReference type="Pfam" id="PF16321"/>
    </source>
</evidence>
<protein>
    <submittedName>
        <fullName evidence="2">Sigma 54 modulation/S30EA ribosomal C-terminal domain-containing protein</fullName>
    </submittedName>
</protein>
<organism evidence="2 3">
    <name type="scientific">Nocardia albiluteola</name>
    <dbReference type="NCBI Taxonomy" id="2842303"/>
    <lineage>
        <taxon>Bacteria</taxon>
        <taxon>Bacillati</taxon>
        <taxon>Actinomycetota</taxon>
        <taxon>Actinomycetes</taxon>
        <taxon>Mycobacteriales</taxon>
        <taxon>Nocardiaceae</taxon>
        <taxon>Nocardia</taxon>
    </lineage>
</organism>
<proteinExistence type="predicted"/>
<evidence type="ECO:0000313" key="3">
    <source>
        <dbReference type="Proteomes" id="UP000733379"/>
    </source>
</evidence>
<evidence type="ECO:0000313" key="2">
    <source>
        <dbReference type="EMBL" id="MBU3062395.1"/>
    </source>
</evidence>
<keyword evidence="3" id="KW-1185">Reference proteome</keyword>
<feature type="domain" description="Sigma 54 modulation/S30EA ribosomal protein C-terminal" evidence="1">
    <location>
        <begin position="80"/>
        <end position="134"/>
    </location>
</feature>
<dbReference type="RefSeq" id="WP_215917244.1">
    <property type="nucleotide sequence ID" value="NZ_JAHKNI010000003.1"/>
</dbReference>
<name>A0ABS6AZG4_9NOCA</name>